<gene>
    <name evidence="2" type="ORF">OCHUTO_0453</name>
</gene>
<evidence type="ECO:0000256" key="1">
    <source>
        <dbReference type="SAM" id="SignalP"/>
    </source>
</evidence>
<evidence type="ECO:0000313" key="3">
    <source>
        <dbReference type="Proteomes" id="UP000033616"/>
    </source>
</evidence>
<dbReference type="EMBL" id="LANP01000009">
    <property type="protein sequence ID" value="KJV56439.1"/>
    <property type="molecule type" value="Genomic_DNA"/>
</dbReference>
<dbReference type="OrthoDB" id="7162103at2"/>
<name>A0A0F3MPA1_9RICK</name>
<sequence>MKKHCDIKLTSAVIFCLFVRFAIFPTYAVKDAYNSGNYDVYNKTQVSKKPKGRYYYDYSDLLDYHNETSMSEESDSESKKSEDKYCYDYSDLLDYHNETSMSEESDSESEKSEDKYYYDYSDLLDYHNETSMSEESDSESEKSEDKYYYSDIESIKLSNSISNTSICTTTKDKYYDKNYNLQSYNSNVSDFLVYGEEKIFASINSNIAKIVIDNSILLAEASNTMKNFSKNNIIHSTLNTNSDSSPAMPYDSYAFMYNVGLWTKIFVGEGVQCKHENYNSGKFYIKGANIGFDIKVTCSSIFKLVLALTKAEVLLSDIQQQNKTITNMLELNMQLVSAYYAFQFKNNNFICFELNLGNLQLNTEENYKTLYGVEAYIGHNIKSKQVLCTSIFGLQIDTLLSHNIINNPSIYQKTKSKFILGAKITKIENFSMIKIVPSVYMLVDYAFYDQYRQEAVIYDMIDKLCCSIGGALATKSSKFEYDVYGEINISKQSLNYQVGLNFKVQI</sequence>
<keyword evidence="3" id="KW-1185">Reference proteome</keyword>
<feature type="chain" id="PRO_5002464824" description="Outer membrane autotransporter barrel domain protein" evidence="1">
    <location>
        <begin position="29"/>
        <end position="506"/>
    </location>
</feature>
<protein>
    <recommendedName>
        <fullName evidence="4">Outer membrane autotransporter barrel domain protein</fullName>
    </recommendedName>
</protein>
<evidence type="ECO:0008006" key="4">
    <source>
        <dbReference type="Google" id="ProtNLM"/>
    </source>
</evidence>
<dbReference type="RefSeq" id="WP_045797171.1">
    <property type="nucleotide sequence ID" value="NZ_LANP01000009.1"/>
</dbReference>
<dbReference type="Proteomes" id="UP000033616">
    <property type="component" value="Unassembled WGS sequence"/>
</dbReference>
<proteinExistence type="predicted"/>
<organism evidence="2 3">
    <name type="scientific">Orientia chuto str. Dubai</name>
    <dbReference type="NCBI Taxonomy" id="1359168"/>
    <lineage>
        <taxon>Bacteria</taxon>
        <taxon>Pseudomonadati</taxon>
        <taxon>Pseudomonadota</taxon>
        <taxon>Alphaproteobacteria</taxon>
        <taxon>Rickettsiales</taxon>
        <taxon>Rickettsiaceae</taxon>
        <taxon>Rickettsieae</taxon>
        <taxon>Orientia</taxon>
    </lineage>
</organism>
<comment type="caution">
    <text evidence="2">The sequence shown here is derived from an EMBL/GenBank/DDBJ whole genome shotgun (WGS) entry which is preliminary data.</text>
</comment>
<keyword evidence="1" id="KW-0732">Signal</keyword>
<accession>A0A0F3MPA1</accession>
<reference evidence="2 3" key="1">
    <citation type="submission" date="2015-02" db="EMBL/GenBank/DDBJ databases">
        <title>Genome Sequencing of Rickettsiales.</title>
        <authorList>
            <person name="Daugherty S.C."/>
            <person name="Su Q."/>
            <person name="Abolude K."/>
            <person name="Beier-Sexton M."/>
            <person name="Carlyon J.A."/>
            <person name="Carter R."/>
            <person name="Day N.P."/>
            <person name="Dumler S.J."/>
            <person name="Dyachenko V."/>
            <person name="Godinez A."/>
            <person name="Kurtti T.J."/>
            <person name="Lichay M."/>
            <person name="Mullins K.E."/>
            <person name="Ott S."/>
            <person name="Pappas-Brown V."/>
            <person name="Paris D.H."/>
            <person name="Patel P."/>
            <person name="Richards A.L."/>
            <person name="Sadzewicz L."/>
            <person name="Sears K."/>
            <person name="Seidman D."/>
            <person name="Sengamalay N."/>
            <person name="Stenos J."/>
            <person name="Tallon L.J."/>
            <person name="Vincent G."/>
            <person name="Fraser C.M."/>
            <person name="Munderloh U."/>
            <person name="Dunning-Hotopp J.C."/>
        </authorList>
    </citation>
    <scope>NUCLEOTIDE SEQUENCE [LARGE SCALE GENOMIC DNA]</scope>
    <source>
        <strain evidence="2 3">Fuller</strain>
    </source>
</reference>
<dbReference type="PATRIC" id="fig|1359168.3.peg.1223"/>
<dbReference type="AlphaFoldDB" id="A0A0F3MPA1"/>
<evidence type="ECO:0000313" key="2">
    <source>
        <dbReference type="EMBL" id="KJV56439.1"/>
    </source>
</evidence>
<feature type="signal peptide" evidence="1">
    <location>
        <begin position="1"/>
        <end position="28"/>
    </location>
</feature>